<dbReference type="SUPFAM" id="SSF52540">
    <property type="entry name" value="P-loop containing nucleoside triphosphate hydrolases"/>
    <property type="match status" value="1"/>
</dbReference>
<dbReference type="InterPro" id="IPR017871">
    <property type="entry name" value="ABC_transporter-like_CS"/>
</dbReference>
<dbReference type="UniPathway" id="UPA00378"/>
<comment type="function">
    <text evidence="1">Subunit of the oligosaccharyl transferase (OST) complex that catalyzes the initial transfer of a defined glycan (Glc(3)Man(9)GlcNAc(2) in eukaryotes) from the lipid carrier dolichol-pyrophosphate to an asparagine residue within an Asn-X-Ser/Thr consensus motif in nascent polypeptide chains, the first step in protein N-glycosylation. N-glycosylation occurs cotranslationally and the complex associates with the Sec61 complex at the channel-forming translocon complex that mediates protein translocation across the endoplasmic reticulum (ER). All subunits are required for a maximal enzyme activity.</text>
</comment>
<dbReference type="PROSITE" id="PS00211">
    <property type="entry name" value="ABC_TRANSPORTER_1"/>
    <property type="match status" value="1"/>
</dbReference>
<evidence type="ECO:0000256" key="10">
    <source>
        <dbReference type="ARBA" id="ARBA00022824"/>
    </source>
</evidence>
<evidence type="ECO:0000313" key="17">
    <source>
        <dbReference type="EMBL" id="KAF4696783.1"/>
    </source>
</evidence>
<dbReference type="InterPro" id="IPR007676">
    <property type="entry name" value="Ribophorin_I"/>
</dbReference>
<dbReference type="CDD" id="cd03223">
    <property type="entry name" value="ABCD_peroxisomal_ALDP"/>
    <property type="match status" value="1"/>
</dbReference>
<evidence type="ECO:0000256" key="1">
    <source>
        <dbReference type="ARBA" id="ARBA00002791"/>
    </source>
</evidence>
<keyword evidence="11 17" id="KW-0067">ATP-binding</keyword>
<comment type="similarity">
    <text evidence="4">Belongs to the ABC transporter superfamily. ABCD family. Peroxisomal fatty acyl CoA transporter (TC 3.A.1.203) subfamily.</text>
</comment>
<evidence type="ECO:0000256" key="12">
    <source>
        <dbReference type="ARBA" id="ARBA00022989"/>
    </source>
</evidence>
<evidence type="ECO:0000256" key="9">
    <source>
        <dbReference type="ARBA" id="ARBA00022741"/>
    </source>
</evidence>
<keyword evidence="9" id="KW-0547">Nucleotide-binding</keyword>
<dbReference type="GO" id="GO:0005778">
    <property type="term" value="C:peroxisomal membrane"/>
    <property type="evidence" value="ECO:0007669"/>
    <property type="project" value="TreeGrafter"/>
</dbReference>
<proteinExistence type="inferred from homology"/>
<dbReference type="Pfam" id="PF06472">
    <property type="entry name" value="ABC_membrane_2"/>
    <property type="match status" value="1"/>
</dbReference>
<dbReference type="GO" id="GO:0140359">
    <property type="term" value="F:ABC-type transporter activity"/>
    <property type="evidence" value="ECO:0007669"/>
    <property type="project" value="InterPro"/>
</dbReference>
<dbReference type="InterPro" id="IPR027417">
    <property type="entry name" value="P-loop_NTPase"/>
</dbReference>
<gene>
    <name evidence="17" type="primary">ABCD3_2</name>
    <name evidence="17" type="ORF">FOZ60_015692</name>
</gene>
<dbReference type="OrthoDB" id="422637at2759"/>
<feature type="region of interest" description="Disordered" evidence="14">
    <location>
        <begin position="302"/>
        <end position="339"/>
    </location>
</feature>
<name>A0A7J6PKZ4_PEROL</name>
<evidence type="ECO:0000256" key="7">
    <source>
        <dbReference type="ARBA" id="ARBA00022692"/>
    </source>
</evidence>
<protein>
    <submittedName>
        <fullName evidence="17">ATP-binding cassette sub- D member 3</fullName>
    </submittedName>
</protein>
<dbReference type="Pfam" id="PF04597">
    <property type="entry name" value="Ribophorin_I"/>
    <property type="match status" value="1"/>
</dbReference>
<dbReference type="GO" id="GO:0015910">
    <property type="term" value="P:long-chain fatty acid import into peroxisome"/>
    <property type="evidence" value="ECO:0007669"/>
    <property type="project" value="TreeGrafter"/>
</dbReference>
<evidence type="ECO:0000256" key="14">
    <source>
        <dbReference type="SAM" id="MobiDB-lite"/>
    </source>
</evidence>
<dbReference type="InterPro" id="IPR003593">
    <property type="entry name" value="AAA+_ATPase"/>
</dbReference>
<dbReference type="InterPro" id="IPR003439">
    <property type="entry name" value="ABC_transporter-like_ATP-bd"/>
</dbReference>
<keyword evidence="6" id="KW-0813">Transport</keyword>
<keyword evidence="13 15" id="KW-0472">Membrane</keyword>
<evidence type="ECO:0000256" key="8">
    <source>
        <dbReference type="ARBA" id="ARBA00022729"/>
    </source>
</evidence>
<dbReference type="GO" id="GO:0005324">
    <property type="term" value="F:long-chain fatty acid transmembrane transporter activity"/>
    <property type="evidence" value="ECO:0007669"/>
    <property type="project" value="TreeGrafter"/>
</dbReference>
<keyword evidence="8" id="KW-0732">Signal</keyword>
<keyword evidence="10" id="KW-0256">Endoplasmic reticulum</keyword>
<evidence type="ECO:0000256" key="15">
    <source>
        <dbReference type="SAM" id="Phobius"/>
    </source>
</evidence>
<comment type="similarity">
    <text evidence="5">Belongs to the OST1 family.</text>
</comment>
<dbReference type="Gene3D" id="3.40.50.300">
    <property type="entry name" value="P-loop containing nucleotide triphosphate hydrolases"/>
    <property type="match status" value="1"/>
</dbReference>
<dbReference type="EMBL" id="JABANP010000008">
    <property type="protein sequence ID" value="KAF4696783.1"/>
    <property type="molecule type" value="Genomic_DNA"/>
</dbReference>
<evidence type="ECO:0000256" key="13">
    <source>
        <dbReference type="ARBA" id="ARBA00023136"/>
    </source>
</evidence>
<dbReference type="GO" id="GO:0042760">
    <property type="term" value="P:very long-chain fatty acid catabolic process"/>
    <property type="evidence" value="ECO:0007669"/>
    <property type="project" value="TreeGrafter"/>
</dbReference>
<comment type="subcellular location">
    <subcellularLocation>
        <location evidence="2">Endoplasmic reticulum membrane</location>
        <topology evidence="2">Single-pass type I membrane protein</topology>
    </subcellularLocation>
</comment>
<evidence type="ECO:0000259" key="16">
    <source>
        <dbReference type="PROSITE" id="PS50893"/>
    </source>
</evidence>
<dbReference type="GO" id="GO:0016887">
    <property type="term" value="F:ATP hydrolysis activity"/>
    <property type="evidence" value="ECO:0007669"/>
    <property type="project" value="InterPro"/>
</dbReference>
<feature type="transmembrane region" description="Helical" evidence="15">
    <location>
        <begin position="128"/>
        <end position="145"/>
    </location>
</feature>
<dbReference type="Proteomes" id="UP000541610">
    <property type="component" value="Unassembled WGS sequence"/>
</dbReference>
<dbReference type="PANTHER" id="PTHR11384:SF67">
    <property type="entry name" value="ATP-BINDING CASSETTE SUB-FAMILY D MEMBER 1"/>
    <property type="match status" value="1"/>
</dbReference>
<evidence type="ECO:0000313" key="18">
    <source>
        <dbReference type="Proteomes" id="UP000541610"/>
    </source>
</evidence>
<dbReference type="GO" id="GO:0006635">
    <property type="term" value="P:fatty acid beta-oxidation"/>
    <property type="evidence" value="ECO:0007669"/>
    <property type="project" value="TreeGrafter"/>
</dbReference>
<dbReference type="PANTHER" id="PTHR11384">
    <property type="entry name" value="ATP-BINDING CASSETTE, SUB-FAMILY D MEMBER"/>
    <property type="match status" value="1"/>
</dbReference>
<evidence type="ECO:0000256" key="11">
    <source>
        <dbReference type="ARBA" id="ARBA00022840"/>
    </source>
</evidence>
<organism evidence="17 18">
    <name type="scientific">Perkinsus olseni</name>
    <name type="common">Perkinsus atlanticus</name>
    <dbReference type="NCBI Taxonomy" id="32597"/>
    <lineage>
        <taxon>Eukaryota</taxon>
        <taxon>Sar</taxon>
        <taxon>Alveolata</taxon>
        <taxon>Perkinsozoa</taxon>
        <taxon>Perkinsea</taxon>
        <taxon>Perkinsida</taxon>
        <taxon>Perkinsidae</taxon>
        <taxon>Perkinsus</taxon>
    </lineage>
</organism>
<comment type="caution">
    <text evidence="17">The sequence shown here is derived from an EMBL/GenBank/DDBJ whole genome shotgun (WGS) entry which is preliminary data.</text>
</comment>
<evidence type="ECO:0000256" key="5">
    <source>
        <dbReference type="ARBA" id="ARBA00008905"/>
    </source>
</evidence>
<evidence type="ECO:0000256" key="2">
    <source>
        <dbReference type="ARBA" id="ARBA00004115"/>
    </source>
</evidence>
<evidence type="ECO:0000256" key="6">
    <source>
        <dbReference type="ARBA" id="ARBA00022448"/>
    </source>
</evidence>
<keyword evidence="7 15" id="KW-0812">Transmembrane</keyword>
<dbReference type="InterPro" id="IPR011527">
    <property type="entry name" value="ABC1_TM_dom"/>
</dbReference>
<evidence type="ECO:0000256" key="4">
    <source>
        <dbReference type="ARBA" id="ARBA00008575"/>
    </source>
</evidence>
<dbReference type="InterPro" id="IPR050835">
    <property type="entry name" value="ABC_transporter_sub-D"/>
</dbReference>
<comment type="pathway">
    <text evidence="3">Protein modification; protein glycosylation.</text>
</comment>
<reference evidence="17 18" key="1">
    <citation type="submission" date="2020-04" db="EMBL/GenBank/DDBJ databases">
        <title>Perkinsus olseni comparative genomics.</title>
        <authorList>
            <person name="Bogema D.R."/>
        </authorList>
    </citation>
    <scope>NUCLEOTIDE SEQUENCE [LARGE SCALE GENOMIC DNA]</scope>
    <source>
        <strain evidence="17">00978-12</strain>
    </source>
</reference>
<dbReference type="Pfam" id="PF00005">
    <property type="entry name" value="ABC_tran"/>
    <property type="match status" value="1"/>
</dbReference>
<dbReference type="GO" id="GO:0007031">
    <property type="term" value="P:peroxisome organization"/>
    <property type="evidence" value="ECO:0007669"/>
    <property type="project" value="TreeGrafter"/>
</dbReference>
<dbReference type="PROSITE" id="PS50893">
    <property type="entry name" value="ABC_TRANSPORTER_2"/>
    <property type="match status" value="1"/>
</dbReference>
<feature type="domain" description="ABC transporter" evidence="16">
    <location>
        <begin position="727"/>
        <end position="979"/>
    </location>
</feature>
<dbReference type="AlphaFoldDB" id="A0A7J6PKZ4"/>
<keyword evidence="12 15" id="KW-1133">Transmembrane helix</keyword>
<sequence length="985" mass="108365">MLGGWKDEFEFSYDLPARTTLQVSSSDSNQYVLSVAFNQPFVRVFAQQQELEVVLPAGAMDIKVNSPRGLGTFDYIPEGRYSWLDFTTPRKLIRLTSSGIIVPERNALNTKIQIAYRMPSGMGVLDKPALLVMYVFALFLAYIIFNRVSLRIVTGKAEASKIDSRAWDYSVSLKVADLFEDLCHVNEKMLRTAKGPVHKLDKAIVQQTAAAGSLCSKMRSVMGMDTTPTEGIDKVSANLAKRVVATCEEYASTARSLSKTVSKMAVSESDAKNYNVVVAEEKSAAAKYSDVENLCANLIQKMEEQSKPSSQRPEMGYSTGEEQGADTTAESKKRKPKKKEHGVDARFLLRLAKLLPVLIPGLRSREALTLALQTCALISRSVLSIHIAEVSGKGLEAVARRDGKLFLSSIADFVVTGVTASIVNSGLKFMTNILGAWFAENLTHHIHKTYLNNKNYYFVSAHPALASAVSSADNPDAPLKGATVLDNVDHRLVVDVDNFAKQLADLYSRTFKPALDVVLCTARLSTSLRGYSGPILLYAYFIGISAAIRATSPPMSKLIAHQQSLDGNYRRAQARLVSHHEEIAFLDGGAAEERLLNERLASASAWKEKLAAIQFRQGCIDQFGLKYFASVVGWPVIALPFITMEAPTNGKDQLKRLTQYRVADNLIQTSSASLCDLILTYKKIQTLAGYTARVSELMEALDRSDERTSRIHRSSKTEGDLIPDAIFSASEVTINTPDQSRTLLSNFDFVAKPGDRVLITGPNGAGKTSLFRVLAGLWPALAGDIRMNAGSKEGRRQSSVMYLPQTPYLVLGTLRDQVTYPRLSDVHDSDNFISQCLERVGLGRLLSTYSLDTEVWEWADVLSGGERQRIGWARLLFHRPSVVVLDEATSAIAVDDEAPLYELLVGLNPKMSIFSIAHRPSLRRLHTCELHIDGDGHGHWTLRKLEEDVSYKADLSVVEMGDYAESTSPPGRTPIGLFGAEPSSP</sequence>
<dbReference type="GO" id="GO:0005789">
    <property type="term" value="C:endoplasmic reticulum membrane"/>
    <property type="evidence" value="ECO:0007669"/>
    <property type="project" value="UniProtKB-SubCell"/>
</dbReference>
<feature type="region of interest" description="Disordered" evidence="14">
    <location>
        <begin position="962"/>
        <end position="985"/>
    </location>
</feature>
<dbReference type="GO" id="GO:0005524">
    <property type="term" value="F:ATP binding"/>
    <property type="evidence" value="ECO:0007669"/>
    <property type="project" value="UniProtKB-KW"/>
</dbReference>
<dbReference type="SMART" id="SM00382">
    <property type="entry name" value="AAA"/>
    <property type="match status" value="1"/>
</dbReference>
<evidence type="ECO:0000256" key="3">
    <source>
        <dbReference type="ARBA" id="ARBA00004922"/>
    </source>
</evidence>
<accession>A0A7J6PKZ4</accession>